<dbReference type="EMBL" id="CM042018">
    <property type="protein sequence ID" value="KAI3828360.1"/>
    <property type="molecule type" value="Genomic_DNA"/>
</dbReference>
<accession>A0ACB9K7T6</accession>
<gene>
    <name evidence="1" type="ORF">L1987_02460</name>
</gene>
<name>A0ACB9K7T6_9ASTR</name>
<proteinExistence type="predicted"/>
<comment type="caution">
    <text evidence="1">The sequence shown here is derived from an EMBL/GenBank/DDBJ whole genome shotgun (WGS) entry which is preliminary data.</text>
</comment>
<sequence length="1537" mass="171079">MTTLEKLFVQIFERKDWILEQVQQQADSYTQQLASRLLIDGITPPPWLLSPNSNSHSSDPNELEKEKIISKLLLRPPHDSTRYSTGGRSLYYRPAVAGGSINKRLSTETCMEIHAPNKAINLSNEPILTLESQNKDIVGSLDHVPELDDSAKSPQSEMDARITSIYAAPDMSLARIQRSKSRQKARELRTNGKATAKSCSSNENRTHISFSGDSKSKKDFNQVIQDKCPSDMSKWNNINGATSMAEGNGEKENDRTSDSHRLANSSSSYEIPSLENEHNKIGSSFDKEKLDDVIMVEPTVDPLQHSCHVSGFMEGVNLPDVCLGSYAGKKSISGKTQGTQSQNNLFCGRITRSRSSSQQTSGINKSSKLGTSVSCNPKGGGALSHSVGDLISNKLSDAFKTSQVLSDINVETHAVCSNESVLKPVISSYIDTKESPIGANHQENAEIILGNGPIDEPVAMQPVNSGVKLDRVTLCMESEILRQSSDCCMNVKPKQLNFDEIDECDLNEICSSLSKKRKLDGLSGKESHPSKESSSSIDHKSSCNLFEQQLPKTNVVSSSPKTARAHSYNNIDEFAKNEMKNIALDMNENLVVEDVEHNSKFSLHDDIDVTCEVNLSPKEVNNKFDKEMHLEKSHLNEDHSSSLNMHTKEDDFGHKGKGSAGIYIPVSNIKSSFTSSLTKQGNNGFEDCLDKEVKKPGADLDSSKSKEFEVETNAKPSNIKLNSAKVNTWPLNQQKNVEDQPYCFSDSRNFRVRIQRDAIHCDLETPENGSNLLKESASILSSEKIHLTQSDGLQSCDKRVDDKMICDLSEGTESLLEIQEAEEIVTEVDDDTTEITDTIKQSESTCVLNLIKNAADDSTYSLAADVGPANSIINGDAAVIDSNIFEINLPEWVSSFSSVQSSQNDDKAMAVSDGITPVYEGFIIDEEIGNVNMGNNEGGIDLDTLEIPSTTIERASIIEQICKSACMQTPLSQFSSTFKQHQVQGLYGLMADGILDHMDLGTTVSIDEESRKHLQTSDSGITKIDSIFPQQQKIDYATPFYWQSKNHYSSPVGKLWERSASSSGSSEMQLSSNPDLTCFPIEEDPSSNEEDENTEETHDELQENISPDVEDENPIRVSTEMKIERENDDEVAVEIQEPPIESTEVCTQHENHVFKSSMKDPDRYSSNSVSIEVTVPRTRDKVKHKPKLHHGIKVSRYEENRNSSIATRASSRGNLSVNSKNKSNMRSGIPRLSQKEARRNNIVSNITSFIPIVQQKQAAAVCTGKRDIKVKALEAAEAAKRREQEKENERKLKKEALKLERARIGKENAKEMELNLKKQQELKKKEADIAAKKRQREEEERKQLAKKRKLLAEVQKNQKLKYEKSRVEKLESEKHLKNAAMAGNKKKSENLRENKNADENSFKKQDTELRIDKTLPSVVQQVTSVPENDDASNDCGEKDKATSVHEMSPAKVIPVKLTSQENSYDISPYQCSDDEDDDDDDEEDDLTTKKFVPSWASKNRVAMALPLQQKLDPESIFSVDSFCSMDEVLLPRRLQAQ</sequence>
<evidence type="ECO:0000313" key="2">
    <source>
        <dbReference type="Proteomes" id="UP001056120"/>
    </source>
</evidence>
<organism evidence="1 2">
    <name type="scientific">Smallanthus sonchifolius</name>
    <dbReference type="NCBI Taxonomy" id="185202"/>
    <lineage>
        <taxon>Eukaryota</taxon>
        <taxon>Viridiplantae</taxon>
        <taxon>Streptophyta</taxon>
        <taxon>Embryophyta</taxon>
        <taxon>Tracheophyta</taxon>
        <taxon>Spermatophyta</taxon>
        <taxon>Magnoliopsida</taxon>
        <taxon>eudicotyledons</taxon>
        <taxon>Gunneridae</taxon>
        <taxon>Pentapetalae</taxon>
        <taxon>asterids</taxon>
        <taxon>campanulids</taxon>
        <taxon>Asterales</taxon>
        <taxon>Asteraceae</taxon>
        <taxon>Asteroideae</taxon>
        <taxon>Heliantheae alliance</taxon>
        <taxon>Millerieae</taxon>
        <taxon>Smallanthus</taxon>
    </lineage>
</organism>
<reference evidence="1 2" key="2">
    <citation type="journal article" date="2022" name="Mol. Ecol. Resour.">
        <title>The genomes of chicory, endive, great burdock and yacon provide insights into Asteraceae paleo-polyploidization history and plant inulin production.</title>
        <authorList>
            <person name="Fan W."/>
            <person name="Wang S."/>
            <person name="Wang H."/>
            <person name="Wang A."/>
            <person name="Jiang F."/>
            <person name="Liu H."/>
            <person name="Zhao H."/>
            <person name="Xu D."/>
            <person name="Zhang Y."/>
        </authorList>
    </citation>
    <scope>NUCLEOTIDE SEQUENCE [LARGE SCALE GENOMIC DNA]</scope>
    <source>
        <strain evidence="2">cv. Yunnan</strain>
        <tissue evidence="1">Leaves</tissue>
    </source>
</reference>
<reference evidence="2" key="1">
    <citation type="journal article" date="2022" name="Mol. Ecol. Resour.">
        <title>The genomes of chicory, endive, great burdock and yacon provide insights into Asteraceae palaeo-polyploidization history and plant inulin production.</title>
        <authorList>
            <person name="Fan W."/>
            <person name="Wang S."/>
            <person name="Wang H."/>
            <person name="Wang A."/>
            <person name="Jiang F."/>
            <person name="Liu H."/>
            <person name="Zhao H."/>
            <person name="Xu D."/>
            <person name="Zhang Y."/>
        </authorList>
    </citation>
    <scope>NUCLEOTIDE SEQUENCE [LARGE SCALE GENOMIC DNA]</scope>
    <source>
        <strain evidence="2">cv. Yunnan</strain>
    </source>
</reference>
<dbReference type="Proteomes" id="UP001056120">
    <property type="component" value="Linkage Group LG01"/>
</dbReference>
<protein>
    <submittedName>
        <fullName evidence="1">Uncharacterized protein</fullName>
    </submittedName>
</protein>
<evidence type="ECO:0000313" key="1">
    <source>
        <dbReference type="EMBL" id="KAI3828360.1"/>
    </source>
</evidence>
<keyword evidence="2" id="KW-1185">Reference proteome</keyword>